<sequence length="169" mass="18390">MMRSIRLAAAIAMTAALLSGCGMWQSTKETIGGMTRAIFVTKVKQMNLVIESRAALNENEQGQSLPVVMRVYQLKDAKVFENTAYVSLLNDDSALLKAELLDSMEITLVPDASMALSVPMAADAQAVGVAGFFRDGRGAEWQLVIPKSQWKKTDPVKLVVTGNRMELVP</sequence>
<comment type="caution">
    <text evidence="2">The sequence shown here is derived from an EMBL/GenBank/DDBJ whole genome shotgun (WGS) entry which is preliminary data.</text>
</comment>
<keyword evidence="2" id="KW-0449">Lipoprotein</keyword>
<keyword evidence="3" id="KW-1185">Reference proteome</keyword>
<dbReference type="EMBL" id="JBEWCH010000003">
    <property type="protein sequence ID" value="MET1473983.1"/>
    <property type="molecule type" value="Genomic_DNA"/>
</dbReference>
<dbReference type="PROSITE" id="PS51257">
    <property type="entry name" value="PROKAR_LIPOPROTEIN"/>
    <property type="match status" value="1"/>
</dbReference>
<feature type="chain" id="PRO_5045728519" evidence="1">
    <location>
        <begin position="25"/>
        <end position="169"/>
    </location>
</feature>
<feature type="signal peptide" evidence="1">
    <location>
        <begin position="1"/>
        <end position="24"/>
    </location>
</feature>
<dbReference type="InterPro" id="IPR038706">
    <property type="entry name" value="Type_VI_SciN-like_sf"/>
</dbReference>
<keyword evidence="1" id="KW-0732">Signal</keyword>
<dbReference type="PANTHER" id="PTHR37625:SF4">
    <property type="entry name" value="OUTER MEMBRANE LIPOPROTEIN"/>
    <property type="match status" value="1"/>
</dbReference>
<dbReference type="Proteomes" id="UP001548587">
    <property type="component" value="Unassembled WGS sequence"/>
</dbReference>
<accession>A0ABV2C4E6</accession>
<evidence type="ECO:0000313" key="3">
    <source>
        <dbReference type="Proteomes" id="UP001548587"/>
    </source>
</evidence>
<dbReference type="InterPro" id="IPR017734">
    <property type="entry name" value="T6SS_SciN"/>
</dbReference>
<dbReference type="NCBIfam" id="TIGR03352">
    <property type="entry name" value="VI_chp_3"/>
    <property type="match status" value="1"/>
</dbReference>
<name>A0ABV2C4E6_9BURK</name>
<dbReference type="Gene3D" id="2.60.40.4150">
    <property type="entry name" value="Type VI secretion system, lipoprotein SciN"/>
    <property type="match status" value="1"/>
</dbReference>
<protein>
    <submittedName>
        <fullName evidence="2">Type VI secretion system lipoprotein TssJ</fullName>
    </submittedName>
</protein>
<evidence type="ECO:0000313" key="2">
    <source>
        <dbReference type="EMBL" id="MET1473983.1"/>
    </source>
</evidence>
<dbReference type="Pfam" id="PF12790">
    <property type="entry name" value="T6SS-SciN"/>
    <property type="match status" value="1"/>
</dbReference>
<gene>
    <name evidence="2" type="primary">tssJ</name>
    <name evidence="2" type="ORF">ABXL37_06960</name>
</gene>
<evidence type="ECO:0000256" key="1">
    <source>
        <dbReference type="SAM" id="SignalP"/>
    </source>
</evidence>
<reference evidence="2 3" key="1">
    <citation type="submission" date="2024-06" db="EMBL/GenBank/DDBJ databases">
        <title>Burkholderia sola in Mexico.</title>
        <authorList>
            <person name="Estrada P."/>
        </authorList>
    </citation>
    <scope>NUCLEOTIDE SEQUENCE [LARGE SCALE GENOMIC DNA]</scope>
    <source>
        <strain evidence="2 3">CpTa8-5</strain>
    </source>
</reference>
<proteinExistence type="predicted"/>
<dbReference type="RefSeq" id="WP_176015801.1">
    <property type="nucleotide sequence ID" value="NZ_FR989672.1"/>
</dbReference>
<dbReference type="PANTHER" id="PTHR37625">
    <property type="entry name" value="OUTER MEMBRANE LIPOPROTEIN-RELATED"/>
    <property type="match status" value="1"/>
</dbReference>
<organism evidence="2 3">
    <name type="scientific">Burkholderia sola</name>
    <dbReference type="NCBI Taxonomy" id="2843302"/>
    <lineage>
        <taxon>Bacteria</taxon>
        <taxon>Pseudomonadati</taxon>
        <taxon>Pseudomonadota</taxon>
        <taxon>Betaproteobacteria</taxon>
        <taxon>Burkholderiales</taxon>
        <taxon>Burkholderiaceae</taxon>
        <taxon>Burkholderia</taxon>
        <taxon>Burkholderia cepacia complex</taxon>
    </lineage>
</organism>